<protein>
    <submittedName>
        <fullName evidence="4">Uncharacterized protein</fullName>
    </submittedName>
</protein>
<sequence>MPEAISSSDSNGSSFDPYASDITVEQTHSHQQPNGSAVDMNTSPSFQQHSRAPDVSIDHAADLEDTNLTIHHRFPSEQRNDNHTHMSQIRKRKRSTDGLDMPVHSSEYPVETLQRRDGSANLDSFHGLHTMGFPQESFKRLKSNEPNGPSILPTEKIQSRRAATFGSILPGEVWQHIFTFLPPTTLGRLLCVNKTFKSLLTPGEAELPDFPQALGCLKYLNPNSIWSVSRRAFHPGMPRPMSFLTELEMWNLIYGSNCQLCGKLSSCSSSANSTIWEAGPGLDGVSIIWPFGIRSCGECIQLKSEKEMDLLFSSNLPSMLIPSLPFAFFTPSMHFISSITLRNNQPPGDISLTKRFYKVHIDDMRRNFEDVKSLGPAATEEWVKGLEGNGKDKLADAARWEQWEASGGIRSVGLSRGNRNEVTLRLSSMDSGAKHQPDTASGYSGHSTPLTNDRATNIDQRSPASLSNTSGSKLPPLSSSRDSSQPLPSSSSAHQPRTERSLREVNEAKANRKAEIERRCLELVPPLTPAVLSHMDSFSAAIQIPHPFTDRDWGILKPRLLSQRDVAERRERDRIKQDQLLQAKSEERRQHDAQFKEAKEQQDREWDEAQKPIRDRMASYADEIIREGWRGGDAVTKEKSAKFAADVLIYVKDKFYRDLAQEDAKARNAGKPIPEDPPEAPPTRKLILENMKFIFDTKIKPLTEQFQKELFLCNGTGCETNTKFYGFEGVIQHYAAKHTNVLSLGSVVVHWRAEWPERSPFHPNPIAAKALFFAMPRPTVGHTLGYPNPGAMYMPGSDQGHHHPSDGGPVYPQPSPGPYNRTPYGTPYAYGSGPYRPPSPAPTFYRNQPANFPYSVPQPGYAPSRAYDPYGPPQPPNPIYGSPYPGQAYPPPYPPPPDSRAPQQYQPPPYPPPTTGQPPYCAPYPANSHPPRRGGAQGHNSNPNSQAFGMYQVQLDDVAKNARSVWNGTSGIKDLPHNVRAHVLIHHVVSRFVERFGNEPQLTLFADGLSSHAQMRPIKNLSGLVCKTCNDNDTSRRQHHNDAGRTDRKIYTLPALVSHFQSMHVDRTKPTGPHSGREPQLLEWQYDMLLVPDNQTISQLVDAPGMDDAKMQLISAAFPWVFPQAPSTSHTPASNLSDRRRPEPRDSKQSKRSYPGKARPKLTEQKATETKKLPSPNHGLEVAVHEFPRFVEPPATDTNQAPDPPKDDEYDPHRPAFIEPVRDQHGRVDTRRSRQNQPSTIPAKDRIHNIRDQDPTSSNRYPAGTKFHRAQPGDVDRDADRTKGYPYADRHQHHQSEPLPKPASQYRDRPPKSEYTHSAVSGSLAAEPFNESQKNRTPVRNVSEDGEVEEASHSQENRPPTGIPQHEEMTDAERFLSSFIPGQETKEYKKAPSRGSERRVDEAPRGKWLDGPEPDDRRWRIDGASGGTAESSVSGTPTHSKQRGGWNRVKSPAIGGFRDYDLKHEHYSSSRRGDERSPEPTEIHHGRKPMGFSEPRHQSDYQTRRPQSRFDRYEAQRHGSHRPRSRSPIARDSLPVESTYYRDRSPMPPGVHQRPVYATHASDPYHDCGPKDQNIAYTRLPPRGTYQYVEEPRYVEPPYDGTVEYIPVRIGGREHQSTNAYYIERPLQREVSKEYVDYEVDYPRQSGIIESHGQYYQSERVSPNVHGGSSTVPRHPRYR</sequence>
<dbReference type="CDD" id="cd09917">
    <property type="entry name" value="F-box_SF"/>
    <property type="match status" value="1"/>
</dbReference>
<feature type="region of interest" description="Disordered" evidence="1">
    <location>
        <begin position="72"/>
        <end position="103"/>
    </location>
</feature>
<feature type="region of interest" description="Disordered" evidence="1">
    <location>
        <begin position="1657"/>
        <end position="1679"/>
    </location>
</feature>
<feature type="domain" description="DUF7892" evidence="3">
    <location>
        <begin position="950"/>
        <end position="1117"/>
    </location>
</feature>
<proteinExistence type="predicted"/>
<keyword evidence="5" id="KW-1185">Reference proteome</keyword>
<evidence type="ECO:0000313" key="4">
    <source>
        <dbReference type="EMBL" id="OJD26268.1"/>
    </source>
</evidence>
<dbReference type="Pfam" id="PF00646">
    <property type="entry name" value="F-box"/>
    <property type="match status" value="1"/>
</dbReference>
<feature type="compositionally biased region" description="Basic and acidic residues" evidence="1">
    <location>
        <begin position="1365"/>
        <end position="1374"/>
    </location>
</feature>
<dbReference type="Gene3D" id="1.20.1280.50">
    <property type="match status" value="1"/>
</dbReference>
<dbReference type="SUPFAM" id="SSF81383">
    <property type="entry name" value="F-box domain"/>
    <property type="match status" value="1"/>
</dbReference>
<feature type="compositionally biased region" description="Basic and acidic residues" evidence="1">
    <location>
        <begin position="1458"/>
        <end position="1484"/>
    </location>
</feature>
<dbReference type="OrthoDB" id="2322499at2759"/>
<feature type="compositionally biased region" description="Pro residues" evidence="1">
    <location>
        <begin position="888"/>
        <end position="922"/>
    </location>
</feature>
<accession>A0A1J9RE30</accession>
<feature type="compositionally biased region" description="Basic and acidic residues" evidence="1">
    <location>
        <begin position="496"/>
        <end position="512"/>
    </location>
</feature>
<organism evidence="4 5">
    <name type="scientific">Blastomyces percursus</name>
    <dbReference type="NCBI Taxonomy" id="1658174"/>
    <lineage>
        <taxon>Eukaryota</taxon>
        <taxon>Fungi</taxon>
        <taxon>Dikarya</taxon>
        <taxon>Ascomycota</taxon>
        <taxon>Pezizomycotina</taxon>
        <taxon>Eurotiomycetes</taxon>
        <taxon>Eurotiomycetidae</taxon>
        <taxon>Onygenales</taxon>
        <taxon>Ajellomycetaceae</taxon>
        <taxon>Blastomyces</taxon>
    </lineage>
</organism>
<dbReference type="InterPro" id="IPR057214">
    <property type="entry name" value="DUF7892"/>
</dbReference>
<feature type="compositionally biased region" description="Basic and acidic residues" evidence="1">
    <location>
        <begin position="74"/>
        <end position="84"/>
    </location>
</feature>
<dbReference type="VEuPathDB" id="FungiDB:ACJ73_02356"/>
<feature type="compositionally biased region" description="Basic and acidic residues" evidence="1">
    <location>
        <begin position="584"/>
        <end position="611"/>
    </location>
</feature>
<feature type="compositionally biased region" description="Low complexity" evidence="1">
    <location>
        <begin position="1"/>
        <end position="14"/>
    </location>
</feature>
<feature type="compositionally biased region" description="Low complexity" evidence="1">
    <location>
        <begin position="472"/>
        <end position="492"/>
    </location>
</feature>
<feature type="compositionally biased region" description="Polar residues" evidence="1">
    <location>
        <begin position="23"/>
        <end position="50"/>
    </location>
</feature>
<evidence type="ECO:0000259" key="3">
    <source>
        <dbReference type="Pfam" id="PF25422"/>
    </source>
</evidence>
<feature type="region of interest" description="Disordered" evidence="1">
    <location>
        <begin position="426"/>
        <end position="512"/>
    </location>
</feature>
<feature type="compositionally biased region" description="Polar residues" evidence="1">
    <location>
        <begin position="1330"/>
        <end position="1340"/>
    </location>
</feature>
<evidence type="ECO:0000256" key="1">
    <source>
        <dbReference type="SAM" id="MobiDB-lite"/>
    </source>
</evidence>
<dbReference type="EMBL" id="LGTZ01000249">
    <property type="protein sequence ID" value="OJD26268.1"/>
    <property type="molecule type" value="Genomic_DNA"/>
</dbReference>
<feature type="compositionally biased region" description="Basic and acidic residues" evidence="1">
    <location>
        <begin position="1384"/>
        <end position="1421"/>
    </location>
</feature>
<feature type="region of interest" description="Disordered" evidence="1">
    <location>
        <begin position="1"/>
        <end position="51"/>
    </location>
</feature>
<feature type="compositionally biased region" description="Polar residues" evidence="1">
    <location>
        <begin position="438"/>
        <end position="471"/>
    </location>
</feature>
<name>A0A1J9RE30_9EURO</name>
<feature type="domain" description="F-box" evidence="2">
    <location>
        <begin position="168"/>
        <end position="200"/>
    </location>
</feature>
<feature type="region of interest" description="Disordered" evidence="1">
    <location>
        <begin position="566"/>
        <end position="611"/>
    </location>
</feature>
<feature type="compositionally biased region" description="Basic and acidic residues" evidence="1">
    <location>
        <begin position="566"/>
        <end position="577"/>
    </location>
</feature>
<feature type="compositionally biased region" description="Polar residues" evidence="1">
    <location>
        <begin position="1125"/>
        <end position="1136"/>
    </location>
</feature>
<feature type="compositionally biased region" description="Basic and acidic residues" evidence="1">
    <location>
        <begin position="1243"/>
        <end position="1254"/>
    </location>
</feature>
<dbReference type="STRING" id="1658174.A0A1J9RE30"/>
<feature type="compositionally biased region" description="Basic and acidic residues" evidence="1">
    <location>
        <begin position="1306"/>
        <end position="1315"/>
    </location>
</feature>
<evidence type="ECO:0000313" key="5">
    <source>
        <dbReference type="Proteomes" id="UP000242791"/>
    </source>
</evidence>
<comment type="caution">
    <text evidence="4">The sequence shown here is derived from an EMBL/GenBank/DDBJ whole genome shotgun (WGS) entry which is preliminary data.</text>
</comment>
<reference evidence="4 5" key="1">
    <citation type="submission" date="2015-08" db="EMBL/GenBank/DDBJ databases">
        <title>Emmonsia species relationships and genome sequence.</title>
        <authorList>
            <person name="Cuomo C.A."/>
            <person name="Schwartz I.S."/>
            <person name="Kenyon C."/>
            <person name="De Hoog G.S."/>
            <person name="Govender N.P."/>
            <person name="Botha A."/>
            <person name="Moreno L."/>
            <person name="De Vries M."/>
            <person name="Munoz J.F."/>
            <person name="Stielow J.B."/>
        </authorList>
    </citation>
    <scope>NUCLEOTIDE SEQUENCE [LARGE SCALE GENOMIC DNA]</scope>
    <source>
        <strain evidence="4 5">EI222</strain>
    </source>
</reference>
<feature type="compositionally biased region" description="Basic and acidic residues" evidence="1">
    <location>
        <begin position="1494"/>
        <end position="1517"/>
    </location>
</feature>
<feature type="region of interest" description="Disordered" evidence="1">
    <location>
        <begin position="1123"/>
        <end position="1178"/>
    </location>
</feature>
<feature type="compositionally biased region" description="Basic and acidic residues" evidence="1">
    <location>
        <begin position="1274"/>
        <end position="1296"/>
    </location>
</feature>
<dbReference type="InterPro" id="IPR001810">
    <property type="entry name" value="F-box_dom"/>
</dbReference>
<feature type="region of interest" description="Disordered" evidence="1">
    <location>
        <begin position="1192"/>
        <end position="1551"/>
    </location>
</feature>
<dbReference type="Proteomes" id="UP000242791">
    <property type="component" value="Unassembled WGS sequence"/>
</dbReference>
<feature type="compositionally biased region" description="Polar residues" evidence="1">
    <location>
        <begin position="1657"/>
        <end position="1672"/>
    </location>
</feature>
<dbReference type="InterPro" id="IPR036047">
    <property type="entry name" value="F-box-like_dom_sf"/>
</dbReference>
<feature type="compositionally biased region" description="Basic and acidic residues" evidence="1">
    <location>
        <begin position="1137"/>
        <end position="1149"/>
    </location>
</feature>
<gene>
    <name evidence="4" type="ORF">ACJ73_02356</name>
</gene>
<feature type="region of interest" description="Disordered" evidence="1">
    <location>
        <begin position="791"/>
        <end position="946"/>
    </location>
</feature>
<feature type="compositionally biased region" description="Basic and acidic residues" evidence="1">
    <location>
        <begin position="1204"/>
        <end position="1232"/>
    </location>
</feature>
<dbReference type="Pfam" id="PF25422">
    <property type="entry name" value="DUF7892"/>
    <property type="match status" value="1"/>
</dbReference>
<evidence type="ECO:0000259" key="2">
    <source>
        <dbReference type="Pfam" id="PF00646"/>
    </source>
</evidence>
<feature type="compositionally biased region" description="Polar residues" evidence="1">
    <location>
        <begin position="1428"/>
        <end position="1439"/>
    </location>
</feature>
<feature type="compositionally biased region" description="Basic and acidic residues" evidence="1">
    <location>
        <begin position="1161"/>
        <end position="1172"/>
    </location>
</feature>